<dbReference type="WBParaSite" id="mrna-Wban_07426">
    <property type="protein sequence ID" value="mrna-Wban_07426"/>
    <property type="gene ID" value="Wban_07426"/>
</dbReference>
<dbReference type="Proteomes" id="UP000093561">
    <property type="component" value="Unassembled WGS sequence"/>
</dbReference>
<dbReference type="WBParaSite" id="maker-PairedContig_4797-snap-gene-0.6-mRNA-1">
    <property type="protein sequence ID" value="maker-PairedContig_4797-snap-gene-0.6-mRNA-1"/>
    <property type="gene ID" value="maker-PairedContig_4797-snap-gene-0.6"/>
</dbReference>
<accession>A0A1I8ETN5</accession>
<feature type="region of interest" description="Disordered" evidence="1">
    <location>
        <begin position="33"/>
        <end position="56"/>
    </location>
</feature>
<feature type="compositionally biased region" description="Basic and acidic residues" evidence="1">
    <location>
        <begin position="127"/>
        <end position="151"/>
    </location>
</feature>
<evidence type="ECO:0000313" key="2">
    <source>
        <dbReference type="Proteomes" id="UP000093561"/>
    </source>
</evidence>
<evidence type="ECO:0000256" key="1">
    <source>
        <dbReference type="SAM" id="MobiDB-lite"/>
    </source>
</evidence>
<protein>
    <submittedName>
        <fullName evidence="3 4">Uncharacterized protein</fullName>
    </submittedName>
</protein>
<proteinExistence type="predicted"/>
<name>A0A1I8ETN5_WUCBA</name>
<feature type="compositionally biased region" description="Low complexity" evidence="1">
    <location>
        <begin position="114"/>
        <end position="126"/>
    </location>
</feature>
<reference evidence="3" key="3">
    <citation type="submission" date="2016-11" db="UniProtKB">
        <authorList>
            <consortium name="WormBaseParasite"/>
        </authorList>
    </citation>
    <scope>IDENTIFICATION</scope>
    <source>
        <strain evidence="3 4">pt0022</strain>
    </source>
</reference>
<reference evidence="2" key="2">
    <citation type="journal article" date="2016" name="Mol. Ecol.">
        <title>Population genomics of the filarial nematode parasite Wuchereria bancrofti from mosquitoes.</title>
        <authorList>
            <person name="Small S.T."/>
            <person name="Reimer L.J."/>
            <person name="Tisch D.J."/>
            <person name="King C.L."/>
            <person name="Christensen B.M."/>
            <person name="Siba P.M."/>
            <person name="Kazura J.W."/>
            <person name="Serre D."/>
            <person name="Zimmerman P.A."/>
        </authorList>
    </citation>
    <scope>NUCLEOTIDE SEQUENCE</scope>
    <source>
        <strain evidence="2">pt0022</strain>
    </source>
</reference>
<organism evidence="3">
    <name type="scientific">Wuchereria bancrofti</name>
    <dbReference type="NCBI Taxonomy" id="6293"/>
    <lineage>
        <taxon>Eukaryota</taxon>
        <taxon>Metazoa</taxon>
        <taxon>Ecdysozoa</taxon>
        <taxon>Nematoda</taxon>
        <taxon>Chromadorea</taxon>
        <taxon>Rhabditida</taxon>
        <taxon>Spirurina</taxon>
        <taxon>Spiruromorpha</taxon>
        <taxon>Filarioidea</taxon>
        <taxon>Onchocercidae</taxon>
        <taxon>Wuchereria</taxon>
    </lineage>
</organism>
<dbReference type="AlphaFoldDB" id="A0A1I8ETN5"/>
<evidence type="ECO:0000313" key="4">
    <source>
        <dbReference type="WBParaSite" id="mrna-Wban_07426"/>
    </source>
</evidence>
<reference evidence="2" key="1">
    <citation type="submission" date="2015-03" db="EMBL/GenBank/DDBJ databases">
        <title>Wuchereria bancrofti Genome Sequencing Papua New Guinea Strain.</title>
        <authorList>
            <person name="Small S.T."/>
            <person name="Serre D."/>
            <person name="Zimmerman P.A."/>
        </authorList>
    </citation>
    <scope>NUCLEOTIDE SEQUENCE [LARGE SCALE GENOMIC DNA]</scope>
    <source>
        <strain evidence="2">pt0022</strain>
    </source>
</reference>
<feature type="region of interest" description="Disordered" evidence="1">
    <location>
        <begin position="113"/>
        <end position="151"/>
    </location>
</feature>
<sequence>MCLHTKETTQWDVSKARNDDRKISVENIKISKDEKDKKINSRKHDANDENEMKKKEKSIAKLATNGMQKSRPNEKCDNNEQKLKKVVHNEKKILKQNEVNEQLANSFITEFTQKSVSKSGKESSTSMKKESVIRDNTLEGIPRDMPKYNSS</sequence>
<evidence type="ECO:0000313" key="3">
    <source>
        <dbReference type="WBParaSite" id="maker-PairedContig_4797-snap-gene-0.6-mRNA-1"/>
    </source>
</evidence>